<dbReference type="STRING" id="1219043.SCH01S_53_00190"/>
<protein>
    <submittedName>
        <fullName evidence="1">Uncharacterized protein</fullName>
    </submittedName>
</protein>
<accession>A0A0E9MT70</accession>
<dbReference type="Gene3D" id="3.40.50.12580">
    <property type="match status" value="1"/>
</dbReference>
<dbReference type="SUPFAM" id="SSF53756">
    <property type="entry name" value="UDP-Glycosyltransferase/glycogen phosphorylase"/>
    <property type="match status" value="1"/>
</dbReference>
<evidence type="ECO:0000313" key="1">
    <source>
        <dbReference type="EMBL" id="GAO40947.1"/>
    </source>
</evidence>
<reference evidence="1 2" key="1">
    <citation type="submission" date="2015-04" db="EMBL/GenBank/DDBJ databases">
        <title>Whole genome shotgun sequence of Sphingomonas changbaiensis NBRC 104936.</title>
        <authorList>
            <person name="Katano-Makiyama Y."/>
            <person name="Hosoyama A."/>
            <person name="Hashimoto M."/>
            <person name="Noguchi M."/>
            <person name="Tsuchikane K."/>
            <person name="Ohji S."/>
            <person name="Yamazoe A."/>
            <person name="Ichikawa N."/>
            <person name="Kimura A."/>
            <person name="Fujita N."/>
        </authorList>
    </citation>
    <scope>NUCLEOTIDE SEQUENCE [LARGE SCALE GENOMIC DNA]</scope>
    <source>
        <strain evidence="1 2">NBRC 104936</strain>
    </source>
</reference>
<dbReference type="RefSeq" id="WP_046349730.1">
    <property type="nucleotide sequence ID" value="NZ_BBWU01000053.1"/>
</dbReference>
<dbReference type="InterPro" id="IPR043148">
    <property type="entry name" value="TagF_C"/>
</dbReference>
<organism evidence="1 2">
    <name type="scientific">Sphingomonas changbaiensis NBRC 104936</name>
    <dbReference type="NCBI Taxonomy" id="1219043"/>
    <lineage>
        <taxon>Bacteria</taxon>
        <taxon>Pseudomonadati</taxon>
        <taxon>Pseudomonadota</taxon>
        <taxon>Alphaproteobacteria</taxon>
        <taxon>Sphingomonadales</taxon>
        <taxon>Sphingomonadaceae</taxon>
        <taxon>Sphingomonas</taxon>
    </lineage>
</organism>
<dbReference type="Proteomes" id="UP000033202">
    <property type="component" value="Unassembled WGS sequence"/>
</dbReference>
<keyword evidence="2" id="KW-1185">Reference proteome</keyword>
<comment type="caution">
    <text evidence="1">The sequence shown here is derived from an EMBL/GenBank/DDBJ whole genome shotgun (WGS) entry which is preliminary data.</text>
</comment>
<dbReference type="AlphaFoldDB" id="A0A0E9MT70"/>
<evidence type="ECO:0000313" key="2">
    <source>
        <dbReference type="Proteomes" id="UP000033202"/>
    </source>
</evidence>
<gene>
    <name evidence="1" type="ORF">SCH01S_53_00190</name>
</gene>
<name>A0A0E9MT70_9SPHN</name>
<proteinExistence type="predicted"/>
<dbReference type="EMBL" id="BBWU01000053">
    <property type="protein sequence ID" value="GAO40947.1"/>
    <property type="molecule type" value="Genomic_DNA"/>
</dbReference>
<dbReference type="OrthoDB" id="8437129at2"/>
<sequence length="395" mass="43787">MRIGFLFNHDQIHQVAHSLPIALALLPDAEVVLAATNDRLADEIRRLAAAAGHPEVEPIRLSLSSGSSALLQRALGRVLPARKLLIYRDNLDFFRSLDALAVTERTSLLLKTRYGLDLPIILADHGAGDRAIGFGAETSRFDYILAAGPKIRDRLIADAGVDPNRIAITGYPKFDLKRANDPHLPFAGNGRTTVLYNPHVSPHLSSWYTAGRNVLDYFLASDRYNLIFAPHVMLFERRWALSIDKLRAARPGALDPKYRAAPNIHVDLGSRSATDMSYTDAADIYLGDASSQIYEFLKRPRPAVFINASGAAWEEDRNFAHWRAGPVIEQAADLDRALDDAVARHATHYEPIQRALFDYTFDIGAEPAGVRAARAILAFLNARKEPSVLREREQA</sequence>